<reference evidence="2 3" key="1">
    <citation type="submission" date="2020-08" db="EMBL/GenBank/DDBJ databases">
        <title>Genome public.</title>
        <authorList>
            <person name="Liu C."/>
            <person name="Sun Q."/>
        </authorList>
    </citation>
    <scope>NUCLEOTIDE SEQUENCE [LARGE SCALE GENOMIC DNA]</scope>
    <source>
        <strain evidence="2 3">NSJ-10</strain>
    </source>
</reference>
<dbReference type="AlphaFoldDB" id="A0A8I0AN28"/>
<comment type="caution">
    <text evidence="2">The sequence shown here is derived from an EMBL/GenBank/DDBJ whole genome shotgun (WGS) entry which is preliminary data.</text>
</comment>
<dbReference type="SUPFAM" id="SSF53448">
    <property type="entry name" value="Nucleotide-diphospho-sugar transferases"/>
    <property type="match status" value="1"/>
</dbReference>
<name>A0A8I0AN28_9FIRM</name>
<gene>
    <name evidence="2" type="ORF">H8S09_11645</name>
</gene>
<dbReference type="Gene3D" id="3.90.550.10">
    <property type="entry name" value="Spore Coat Polysaccharide Biosynthesis Protein SpsA, Chain A"/>
    <property type="match status" value="1"/>
</dbReference>
<organism evidence="2 3">
    <name type="scientific">Coprococcus hominis</name>
    <name type="common">ex Liu et al. 2022</name>
    <dbReference type="NCBI Taxonomy" id="2763039"/>
    <lineage>
        <taxon>Bacteria</taxon>
        <taxon>Bacillati</taxon>
        <taxon>Bacillota</taxon>
        <taxon>Clostridia</taxon>
        <taxon>Lachnospirales</taxon>
        <taxon>Lachnospiraceae</taxon>
        <taxon>Coprococcus</taxon>
    </lineage>
</organism>
<sequence>MKPEVSVIIPAYNCSRTIKQTIDSALCQDVISEIIVINDCSPEDLTECLAEYKSNPQVRLYKNETNLGVAATRNKGVQLAEGEYVAFLDSDDIWRPGKLSKQLAVMKKTGVVLSSTARELMEEDGTHTGRILPVPEKITYKGMLYGNVINCSSVVMKREVAAEFPMGDDDAHEDYICWLQILKKYGEAAGINEPLLLYRMVKNSKSGSKLHSAKMTYQVYRKMGFGTVKSLGYFAGYAIHGVKKYFL</sequence>
<proteinExistence type="predicted"/>
<dbReference type="Pfam" id="PF00535">
    <property type="entry name" value="Glycos_transf_2"/>
    <property type="match status" value="1"/>
</dbReference>
<protein>
    <submittedName>
        <fullName evidence="2">Glycosyltransferase family 2 protein</fullName>
    </submittedName>
</protein>
<keyword evidence="2" id="KW-0808">Transferase</keyword>
<evidence type="ECO:0000313" key="3">
    <source>
        <dbReference type="Proteomes" id="UP000615234"/>
    </source>
</evidence>
<dbReference type="InterPro" id="IPR001173">
    <property type="entry name" value="Glyco_trans_2-like"/>
</dbReference>
<dbReference type="PANTHER" id="PTHR22916">
    <property type="entry name" value="GLYCOSYLTRANSFERASE"/>
    <property type="match status" value="1"/>
</dbReference>
<keyword evidence="3" id="KW-1185">Reference proteome</keyword>
<dbReference type="InterPro" id="IPR029044">
    <property type="entry name" value="Nucleotide-diphossugar_trans"/>
</dbReference>
<evidence type="ECO:0000313" key="2">
    <source>
        <dbReference type="EMBL" id="MBC5663516.1"/>
    </source>
</evidence>
<accession>A0A8I0AN28</accession>
<dbReference type="GO" id="GO:0016758">
    <property type="term" value="F:hexosyltransferase activity"/>
    <property type="evidence" value="ECO:0007669"/>
    <property type="project" value="UniProtKB-ARBA"/>
</dbReference>
<dbReference type="Proteomes" id="UP000615234">
    <property type="component" value="Unassembled WGS sequence"/>
</dbReference>
<dbReference type="PANTHER" id="PTHR22916:SF3">
    <property type="entry name" value="UDP-GLCNAC:BETAGAL BETA-1,3-N-ACETYLGLUCOSAMINYLTRANSFERASE-LIKE PROTEIN 1"/>
    <property type="match status" value="1"/>
</dbReference>
<feature type="domain" description="Glycosyltransferase 2-like" evidence="1">
    <location>
        <begin position="6"/>
        <end position="152"/>
    </location>
</feature>
<dbReference type="CDD" id="cd00761">
    <property type="entry name" value="Glyco_tranf_GTA_type"/>
    <property type="match status" value="1"/>
</dbReference>
<evidence type="ECO:0000259" key="1">
    <source>
        <dbReference type="Pfam" id="PF00535"/>
    </source>
</evidence>
<dbReference type="RefSeq" id="WP_117823397.1">
    <property type="nucleotide sequence ID" value="NZ_JACOOX010000006.1"/>
</dbReference>
<dbReference type="EMBL" id="JACOOX010000006">
    <property type="protein sequence ID" value="MBC5663516.1"/>
    <property type="molecule type" value="Genomic_DNA"/>
</dbReference>